<dbReference type="SUPFAM" id="SSF53720">
    <property type="entry name" value="ALDH-like"/>
    <property type="match status" value="1"/>
</dbReference>
<dbReference type="Pfam" id="PF00171">
    <property type="entry name" value="Aldedh"/>
    <property type="match status" value="1"/>
</dbReference>
<dbReference type="InterPro" id="IPR016163">
    <property type="entry name" value="Ald_DH_C"/>
</dbReference>
<comment type="similarity">
    <text evidence="1 4">Belongs to the aldehyde dehydrogenase family.</text>
</comment>
<dbReference type="CDD" id="cd07098">
    <property type="entry name" value="ALDH_F15-22"/>
    <property type="match status" value="1"/>
</dbReference>
<feature type="active site" evidence="3">
    <location>
        <position position="360"/>
    </location>
</feature>
<dbReference type="PANTHER" id="PTHR11699">
    <property type="entry name" value="ALDEHYDE DEHYDROGENASE-RELATED"/>
    <property type="match status" value="1"/>
</dbReference>
<dbReference type="FunFam" id="3.40.309.10:FF:000024">
    <property type="entry name" value="Betaine aldehyde dehydrogenase"/>
    <property type="match status" value="1"/>
</dbReference>
<feature type="domain" description="Aldehyde dehydrogenase" evidence="5">
    <location>
        <begin position="113"/>
        <end position="593"/>
    </location>
</feature>
<dbReference type="InterPro" id="IPR016160">
    <property type="entry name" value="Ald_DH_CS_CYS"/>
</dbReference>
<dbReference type="InterPro" id="IPR029510">
    <property type="entry name" value="Ald_DH_CS_GLU"/>
</dbReference>
<dbReference type="EMBL" id="BDGX01000053">
    <property type="protein sequence ID" value="GAV56161.1"/>
    <property type="molecule type" value="Genomic_DNA"/>
</dbReference>
<dbReference type="InterPro" id="IPR015590">
    <property type="entry name" value="Aldehyde_DH_dom"/>
</dbReference>
<evidence type="ECO:0000256" key="1">
    <source>
        <dbReference type="ARBA" id="ARBA00009986"/>
    </source>
</evidence>
<keyword evidence="2 4" id="KW-0560">Oxidoreductase</keyword>
<accession>A0A1Q3AKC6</accession>
<dbReference type="OrthoDB" id="310895at2759"/>
<dbReference type="InterPro" id="IPR016161">
    <property type="entry name" value="Ald_DH/histidinol_DH"/>
</dbReference>
<evidence type="ECO:0000256" key="2">
    <source>
        <dbReference type="ARBA" id="ARBA00023002"/>
    </source>
</evidence>
<dbReference type="GO" id="GO:0016620">
    <property type="term" value="F:oxidoreductase activity, acting on the aldehyde or oxo group of donors, NAD or NADP as acceptor"/>
    <property type="evidence" value="ECO:0007669"/>
    <property type="project" value="InterPro"/>
</dbReference>
<gene>
    <name evidence="6" type="ORF">ZYGR_0BA00670</name>
</gene>
<dbReference type="InterPro" id="IPR016162">
    <property type="entry name" value="Ald_DH_N"/>
</dbReference>
<sequence length="650" mass="72093">MQVSDTYLNSEMLLQQLNDTVQEYLTDWVRKQHFLFNSQSQIVVDQIQSNPKMVFTTTAMAALFTTYVFFKLLWGSSNGESQRPCKFSVPTPDAAQTHWKGKRLFPTSIRDPENSNIIQAYCPATGQYLGKFPSKTTRDVDEMIFQASNAQKEWGSSSMGRRLRVLISLKNFILENQDLIAHVACRDSGKTKLDASMGEIMVTLEKLQWTIQHGERVLTPSKRPGPTNFFMKFYKGAEVRYEPLGVVSAIVSWNYPFHNLLGPIISALFTGNAVVVKCSEQVVWSSEFFTGLVRKCLEACGENPELVQLFYCLPPSEHDDAANYFTAHPGLQHITFIGSQPVAHHILANAAKSLTPVVVELGGKDAFIILDSAKNLAALSSIIMRGTFQSAGQNCIGIERVIVSAFNYEPLVNILQDRMTNHPLRLGSDIDHLEEVDVGAMVSDNRFDQLELLVKDAVAHGARLLCGGSRYSHPNYPQGHYFLPTLLVDVTPDMKIAQEEVFGPILVVMRAENTKHAIELANSAPFGLGGSVFGSDYKECDYVADELKTGSVAINDFATYYVCQLPFGGIHGSGFGKFGGEEGLLGLCNAKSVCYDVLPFVSTQIPKPLDYPIRSSRKAWGFVKSFITGSYAMSTWQRIKSLYSLAKNAN</sequence>
<dbReference type="Gene3D" id="3.40.309.10">
    <property type="entry name" value="Aldehyde Dehydrogenase, Chain A, domain 2"/>
    <property type="match status" value="1"/>
</dbReference>
<evidence type="ECO:0000256" key="4">
    <source>
        <dbReference type="RuleBase" id="RU003345"/>
    </source>
</evidence>
<organism evidence="6 7">
    <name type="scientific">Zygosaccharomyces rouxii</name>
    <dbReference type="NCBI Taxonomy" id="4956"/>
    <lineage>
        <taxon>Eukaryota</taxon>
        <taxon>Fungi</taxon>
        <taxon>Dikarya</taxon>
        <taxon>Ascomycota</taxon>
        <taxon>Saccharomycotina</taxon>
        <taxon>Saccharomycetes</taxon>
        <taxon>Saccharomycetales</taxon>
        <taxon>Saccharomycetaceae</taxon>
        <taxon>Zygosaccharomyces</taxon>
    </lineage>
</organism>
<evidence type="ECO:0000313" key="7">
    <source>
        <dbReference type="Proteomes" id="UP000187013"/>
    </source>
</evidence>
<reference evidence="6 7" key="1">
    <citation type="submission" date="2016-08" db="EMBL/GenBank/DDBJ databases">
        <title>Draft genome sequence of allopolyploid Zygosaccharomyces rouxii.</title>
        <authorList>
            <person name="Watanabe J."/>
            <person name="Uehara K."/>
            <person name="Mogi Y."/>
            <person name="Tsukioka Y."/>
        </authorList>
    </citation>
    <scope>NUCLEOTIDE SEQUENCE [LARGE SCALE GENOMIC DNA]</scope>
    <source>
        <strain evidence="6 7">NBRC 110957</strain>
    </source>
</reference>
<dbReference type="AlphaFoldDB" id="A0A1Q3AKC6"/>
<comment type="caution">
    <text evidence="6">The sequence shown here is derived from an EMBL/GenBank/DDBJ whole genome shotgun (WGS) entry which is preliminary data.</text>
</comment>
<dbReference type="PROSITE" id="PS00070">
    <property type="entry name" value="ALDEHYDE_DEHYDR_CYS"/>
    <property type="match status" value="1"/>
</dbReference>
<evidence type="ECO:0000259" key="5">
    <source>
        <dbReference type="Pfam" id="PF00171"/>
    </source>
</evidence>
<protein>
    <recommendedName>
        <fullName evidence="5">Aldehyde dehydrogenase domain-containing protein</fullName>
    </recommendedName>
</protein>
<evidence type="ECO:0000256" key="3">
    <source>
        <dbReference type="PROSITE-ProRule" id="PRU10007"/>
    </source>
</evidence>
<name>A0A1Q3AKC6_ZYGRO</name>
<proteinExistence type="inferred from homology"/>
<dbReference type="Gene3D" id="3.40.605.10">
    <property type="entry name" value="Aldehyde Dehydrogenase, Chain A, domain 1"/>
    <property type="match status" value="1"/>
</dbReference>
<dbReference type="Proteomes" id="UP000187013">
    <property type="component" value="Unassembled WGS sequence"/>
</dbReference>
<dbReference type="PROSITE" id="PS00687">
    <property type="entry name" value="ALDEHYDE_DEHYDR_GLU"/>
    <property type="match status" value="1"/>
</dbReference>
<evidence type="ECO:0000313" key="6">
    <source>
        <dbReference type="EMBL" id="GAV56161.1"/>
    </source>
</evidence>